<reference evidence="1 2" key="1">
    <citation type="submission" date="2021-06" db="EMBL/GenBank/DDBJ databases">
        <title>Caerostris darwini draft genome.</title>
        <authorList>
            <person name="Kono N."/>
            <person name="Arakawa K."/>
        </authorList>
    </citation>
    <scope>NUCLEOTIDE SEQUENCE [LARGE SCALE GENOMIC DNA]</scope>
</reference>
<sequence length="121" mass="14002">MGSTRDQGFFADVVAGIKDLDQERKWSYFNLWRECDYYTTIYFYVTITPPYHISVLIVKLQNCYSLKMVQKQKMGESRSDLIAQIISFPELMASRPKTPFGPKQLITSQLGSWQDSRKSGS</sequence>
<evidence type="ECO:0000313" key="1">
    <source>
        <dbReference type="EMBL" id="GIX84336.1"/>
    </source>
</evidence>
<dbReference type="AlphaFoldDB" id="A0AAV4NK57"/>
<organism evidence="1 2">
    <name type="scientific">Caerostris darwini</name>
    <dbReference type="NCBI Taxonomy" id="1538125"/>
    <lineage>
        <taxon>Eukaryota</taxon>
        <taxon>Metazoa</taxon>
        <taxon>Ecdysozoa</taxon>
        <taxon>Arthropoda</taxon>
        <taxon>Chelicerata</taxon>
        <taxon>Arachnida</taxon>
        <taxon>Araneae</taxon>
        <taxon>Araneomorphae</taxon>
        <taxon>Entelegynae</taxon>
        <taxon>Araneoidea</taxon>
        <taxon>Araneidae</taxon>
        <taxon>Caerostris</taxon>
    </lineage>
</organism>
<dbReference type="EMBL" id="BPLQ01001709">
    <property type="protein sequence ID" value="GIX84336.1"/>
    <property type="molecule type" value="Genomic_DNA"/>
</dbReference>
<dbReference type="Proteomes" id="UP001054837">
    <property type="component" value="Unassembled WGS sequence"/>
</dbReference>
<keyword evidence="2" id="KW-1185">Reference proteome</keyword>
<evidence type="ECO:0000313" key="2">
    <source>
        <dbReference type="Proteomes" id="UP001054837"/>
    </source>
</evidence>
<comment type="caution">
    <text evidence="1">The sequence shown here is derived from an EMBL/GenBank/DDBJ whole genome shotgun (WGS) entry which is preliminary data.</text>
</comment>
<protein>
    <submittedName>
        <fullName evidence="1">Uncharacterized protein</fullName>
    </submittedName>
</protein>
<gene>
    <name evidence="1" type="ORF">CDAR_49091</name>
</gene>
<accession>A0AAV4NK57</accession>
<proteinExistence type="predicted"/>
<name>A0AAV4NK57_9ARAC</name>